<organism evidence="3 4">
    <name type="scientific">Escovopsis weberi</name>
    <dbReference type="NCBI Taxonomy" id="150374"/>
    <lineage>
        <taxon>Eukaryota</taxon>
        <taxon>Fungi</taxon>
        <taxon>Dikarya</taxon>
        <taxon>Ascomycota</taxon>
        <taxon>Pezizomycotina</taxon>
        <taxon>Sordariomycetes</taxon>
        <taxon>Hypocreomycetidae</taxon>
        <taxon>Hypocreales</taxon>
        <taxon>Hypocreaceae</taxon>
        <taxon>Escovopsis</taxon>
    </lineage>
</organism>
<keyword evidence="4" id="KW-1185">Reference proteome</keyword>
<evidence type="ECO:0000313" key="4">
    <source>
        <dbReference type="Proteomes" id="UP000053831"/>
    </source>
</evidence>
<dbReference type="InterPro" id="IPR042517">
    <property type="entry name" value="Glyco_hydro_64_N_2"/>
</dbReference>
<sequence length="441" mass="47231">MRILGLVTGALLAGSALAVPPVSSNARRQDLGFTEVTTPSLGAQIVVTKDNTLNGTGSFLEDQIIDPLLEEDSVVSLPLNFVNNMRTGNPVYAYISGIDKDGRVVFVRADGTFLIGMAINPPGGEPFQVTVPAALISGRVYFSDNERLQFFVVATPSGDGVVQPSVAARDDPNVSRHWGFMEFTFNQDGSLFANLSFVDFVGLILSISLQDRQTNQTLITRGLGPNAVRDMCNGLTQQAAKDRQPWNKLCISRNGNLIRVLSPGIYQSMNPDAFAGYYDGYVDRVWRRYTPANPLRVDTQRADVGVVKCASRGDVLVCERADAPFAKPSSKDVWGCATGPFANDDGASGPHKAIVPRICAAFARATLLIPGGGVQPGPKPADYYRDSPANHYSRLVHALEVDQKGYAFPYDDVNPYGVPDASGAIVSPGASHLTVYVGGSG</sequence>
<dbReference type="InterPro" id="IPR032477">
    <property type="entry name" value="Glyco_hydro_64"/>
</dbReference>
<accession>A0A0M8N1L5</accession>
<comment type="caution">
    <text evidence="3">The sequence shown here is derived from an EMBL/GenBank/DDBJ whole genome shotgun (WGS) entry which is preliminary data.</text>
</comment>
<dbReference type="InterPro" id="IPR037176">
    <property type="entry name" value="Osmotin/thaumatin-like_sf"/>
</dbReference>
<evidence type="ECO:0000256" key="1">
    <source>
        <dbReference type="SAM" id="SignalP"/>
    </source>
</evidence>
<dbReference type="AlphaFoldDB" id="A0A0M8N1L5"/>
<proteinExistence type="predicted"/>
<dbReference type="PROSITE" id="PS52006">
    <property type="entry name" value="GH64"/>
    <property type="match status" value="1"/>
</dbReference>
<name>A0A0M8N1L5_ESCWE</name>
<gene>
    <name evidence="3" type="ORF">ESCO_003393</name>
</gene>
<dbReference type="PANTHER" id="PTHR38165">
    <property type="match status" value="1"/>
</dbReference>
<dbReference type="Proteomes" id="UP000053831">
    <property type="component" value="Unassembled WGS sequence"/>
</dbReference>
<reference evidence="3 4" key="1">
    <citation type="submission" date="2015-07" db="EMBL/GenBank/DDBJ databases">
        <title>The genome of the fungus Escovopsis weberi, a specialized disease agent of ant agriculture.</title>
        <authorList>
            <person name="de Man T.J."/>
            <person name="Stajich J.E."/>
            <person name="Kubicek C.P."/>
            <person name="Chenthamara K."/>
            <person name="Atanasova L."/>
            <person name="Druzhinina I.S."/>
            <person name="Birnbaum S."/>
            <person name="Barribeau S.M."/>
            <person name="Teiling C."/>
            <person name="Suen G."/>
            <person name="Currie C."/>
            <person name="Gerardo N.M."/>
        </authorList>
    </citation>
    <scope>NUCLEOTIDE SEQUENCE [LARGE SCALE GENOMIC DNA]</scope>
</reference>
<feature type="signal peptide" evidence="1">
    <location>
        <begin position="1"/>
        <end position="18"/>
    </location>
</feature>
<keyword evidence="1" id="KW-0732">Signal</keyword>
<protein>
    <submittedName>
        <fullName evidence="3">Glucan endo-1</fullName>
    </submittedName>
</protein>
<dbReference type="Gene3D" id="2.60.110.10">
    <property type="entry name" value="Thaumatin"/>
    <property type="match status" value="1"/>
</dbReference>
<dbReference type="PANTHER" id="PTHR38165:SF1">
    <property type="entry name" value="GLUCANASE B"/>
    <property type="match status" value="1"/>
</dbReference>
<feature type="chain" id="PRO_5005818871" evidence="1">
    <location>
        <begin position="19"/>
        <end position="441"/>
    </location>
</feature>
<evidence type="ECO:0000259" key="2">
    <source>
        <dbReference type="PROSITE" id="PS52006"/>
    </source>
</evidence>
<dbReference type="OrthoDB" id="10058186at2759"/>
<dbReference type="Gene3D" id="3.30.920.50">
    <property type="entry name" value="Beta-1,3-glucanase, C-terminal domain"/>
    <property type="match status" value="1"/>
</dbReference>
<evidence type="ECO:0000313" key="3">
    <source>
        <dbReference type="EMBL" id="KOS23248.1"/>
    </source>
</evidence>
<dbReference type="InterPro" id="IPR037398">
    <property type="entry name" value="Glyco_hydro_64_fam"/>
</dbReference>
<dbReference type="EMBL" id="LGSR01000002">
    <property type="protein sequence ID" value="KOS23248.1"/>
    <property type="molecule type" value="Genomic_DNA"/>
</dbReference>
<dbReference type="Pfam" id="PF16483">
    <property type="entry name" value="Glyco_hydro_64"/>
    <property type="match status" value="1"/>
</dbReference>
<feature type="domain" description="GH64" evidence="2">
    <location>
        <begin position="74"/>
        <end position="430"/>
    </location>
</feature>